<proteinExistence type="predicted"/>
<name>A0A9P0VZ75_9ASCO</name>
<protein>
    <recommendedName>
        <fullName evidence="2">Trafficking protein particle complex II-specific subunit 65 IgD3 domain-containing protein</fullName>
    </recommendedName>
</protein>
<dbReference type="Pfam" id="PF12735">
    <property type="entry name" value="IgD3_Trs65"/>
    <property type="match status" value="1"/>
</dbReference>
<comment type="caution">
    <text evidence="3">The sequence shown here is derived from an EMBL/GenBank/DDBJ whole genome shotgun (WGS) entry which is preliminary data.</text>
</comment>
<accession>A0A9P0VZ75</accession>
<gene>
    <name evidence="3" type="ORF">CLIB1423_10S00562</name>
</gene>
<dbReference type="Proteomes" id="UP000837801">
    <property type="component" value="Unassembled WGS sequence"/>
</dbReference>
<organism evidence="3 4">
    <name type="scientific">[Candida] railenensis</name>
    <dbReference type="NCBI Taxonomy" id="45579"/>
    <lineage>
        <taxon>Eukaryota</taxon>
        <taxon>Fungi</taxon>
        <taxon>Dikarya</taxon>
        <taxon>Ascomycota</taxon>
        <taxon>Saccharomycotina</taxon>
        <taxon>Pichiomycetes</taxon>
        <taxon>Debaryomycetaceae</taxon>
        <taxon>Kurtzmaniella</taxon>
    </lineage>
</organism>
<dbReference type="PANTHER" id="PTHR28159:SF1">
    <property type="entry name" value="TRAFFICKING PROTEIN PARTICLE COMPLEX II-SPECIFIC SUBUNIT 65"/>
    <property type="match status" value="1"/>
</dbReference>
<dbReference type="GO" id="GO:0006891">
    <property type="term" value="P:intra-Golgi vesicle-mediated transport"/>
    <property type="evidence" value="ECO:0007669"/>
    <property type="project" value="InterPro"/>
</dbReference>
<feature type="region of interest" description="Disordered" evidence="1">
    <location>
        <begin position="239"/>
        <end position="260"/>
    </location>
</feature>
<evidence type="ECO:0000313" key="3">
    <source>
        <dbReference type="EMBL" id="CAH2353244.1"/>
    </source>
</evidence>
<dbReference type="EMBL" id="CAKXYY010000010">
    <property type="protein sequence ID" value="CAH2353244.1"/>
    <property type="molecule type" value="Genomic_DNA"/>
</dbReference>
<reference evidence="3" key="1">
    <citation type="submission" date="2022-03" db="EMBL/GenBank/DDBJ databases">
        <authorList>
            <person name="Legras J.-L."/>
            <person name="Devillers H."/>
            <person name="Grondin C."/>
        </authorList>
    </citation>
    <scope>NUCLEOTIDE SEQUENCE</scope>
    <source>
        <strain evidence="3">CLIB 1423</strain>
    </source>
</reference>
<keyword evidence="4" id="KW-1185">Reference proteome</keyword>
<dbReference type="InterPro" id="IPR055420">
    <property type="entry name" value="IgD3_Trs65"/>
</dbReference>
<sequence>MSLRIILPAESNLPDSPIENVRDFLARSEAENCQREVIFFDESLTGYVIYSGDRAGDFSVYLDISIVPEEANRARFSNLHSPQRNHTSPALSTPEPEATEQPNSYSILNSTLTGSDIVYSGEVLAERSANIVDGSSSGIEVSQCIVWRFNIPIVYPRKKFGNPRVKVSCYLNEKESSSSSAVNDIEDRADDNALTFVESASLPDYSYADKPNILEELNHGVVNKDDALMNQKFEFYEEKEVRTNPATHSRTGTGSGLDRVEENDVTIPTGSIPSQPVHEQPMHISGSVSLPITVSSVIKLKSTKPAGRNNILLSTLNIEASEEVQKMYTKKDNMYFNILGLSVVFKAGTIEELISNEFPIRFKLEDSLNLTYKLINNDFLDKELKQQDGSGVQFTSTKPVNIKLTLQVQKKCEGKNEFTTISNTIVTSWNPYLDFSIIAPPINSSLKATAPTGGQIGPGGSLGAIPTLGSSGLSSHFQTSPLIQSQATFGAKLPPRKAALLSSAHKQKTSSFVDVNIIPSINNNVPSSNISYSSQSGGNLGGASKVLNSASSVTVNLTTSSSILSGLKLTFIGKLSIQLGQITTWRLQAINNSTGSLNLSLLVQSPSSQLGSGNNASTKSYSHSNLLLNYGKTDTPIIYGQGQLQSLYRSLKVVKSGVIILDNDIRLGPLENNSVFETEIKLIGVSRGVFNLDGIKIFDTNTGDGLDFGKLVEVFVV</sequence>
<evidence type="ECO:0000313" key="4">
    <source>
        <dbReference type="Proteomes" id="UP000837801"/>
    </source>
</evidence>
<feature type="compositionally biased region" description="Polar residues" evidence="1">
    <location>
        <begin position="78"/>
        <end position="91"/>
    </location>
</feature>
<evidence type="ECO:0000259" key="2">
    <source>
        <dbReference type="Pfam" id="PF12735"/>
    </source>
</evidence>
<dbReference type="AlphaFoldDB" id="A0A9P0VZ75"/>
<feature type="domain" description="Trafficking protein particle complex II-specific subunit 65 IgD3" evidence="2">
    <location>
        <begin position="554"/>
        <end position="715"/>
    </location>
</feature>
<dbReference type="GO" id="GO:1990071">
    <property type="term" value="C:TRAPPII protein complex"/>
    <property type="evidence" value="ECO:0007669"/>
    <property type="project" value="InterPro"/>
</dbReference>
<dbReference type="OrthoDB" id="5345392at2759"/>
<evidence type="ECO:0000256" key="1">
    <source>
        <dbReference type="SAM" id="MobiDB-lite"/>
    </source>
</evidence>
<feature type="region of interest" description="Disordered" evidence="1">
    <location>
        <begin position="76"/>
        <end position="102"/>
    </location>
</feature>
<dbReference type="PANTHER" id="PTHR28159">
    <property type="entry name" value="TRAFFICKING PROTEIN PARTICLE COMPLEX II-SPECIFIC SUBUNIT 65"/>
    <property type="match status" value="1"/>
</dbReference>
<dbReference type="InterPro" id="IPR024662">
    <property type="entry name" value="Trs65"/>
</dbReference>
<dbReference type="GO" id="GO:0005802">
    <property type="term" value="C:trans-Golgi network"/>
    <property type="evidence" value="ECO:0007669"/>
    <property type="project" value="TreeGrafter"/>
</dbReference>